<accession>A0AAV1J7T7</accession>
<evidence type="ECO:0000313" key="4">
    <source>
        <dbReference type="EMBL" id="CAK1545182.1"/>
    </source>
</evidence>
<feature type="domain" description="Sulfotransferase" evidence="3">
    <location>
        <begin position="12"/>
        <end position="271"/>
    </location>
</feature>
<dbReference type="PANTHER" id="PTHR11783">
    <property type="entry name" value="SULFOTRANSFERASE SULT"/>
    <property type="match status" value="1"/>
</dbReference>
<dbReference type="InterPro" id="IPR027417">
    <property type="entry name" value="P-loop_NTPase"/>
</dbReference>
<dbReference type="EMBL" id="CAVLEF010000006">
    <property type="protein sequence ID" value="CAK1545182.1"/>
    <property type="molecule type" value="Genomic_DNA"/>
</dbReference>
<reference evidence="4 5" key="1">
    <citation type="submission" date="2023-11" db="EMBL/GenBank/DDBJ databases">
        <authorList>
            <person name="Okamura Y."/>
        </authorList>
    </citation>
    <scope>NUCLEOTIDE SEQUENCE [LARGE SCALE GENOMIC DNA]</scope>
</reference>
<evidence type="ECO:0000256" key="2">
    <source>
        <dbReference type="ARBA" id="ARBA00022679"/>
    </source>
</evidence>
<keyword evidence="2" id="KW-0808">Transferase</keyword>
<comment type="similarity">
    <text evidence="1">Belongs to the sulfotransferase 1 family.</text>
</comment>
<gene>
    <name evidence="4" type="ORF">LNINA_LOCUS4867</name>
</gene>
<organism evidence="4 5">
    <name type="scientific">Leptosia nina</name>
    <dbReference type="NCBI Taxonomy" id="320188"/>
    <lineage>
        <taxon>Eukaryota</taxon>
        <taxon>Metazoa</taxon>
        <taxon>Ecdysozoa</taxon>
        <taxon>Arthropoda</taxon>
        <taxon>Hexapoda</taxon>
        <taxon>Insecta</taxon>
        <taxon>Pterygota</taxon>
        <taxon>Neoptera</taxon>
        <taxon>Endopterygota</taxon>
        <taxon>Lepidoptera</taxon>
        <taxon>Glossata</taxon>
        <taxon>Ditrysia</taxon>
        <taxon>Papilionoidea</taxon>
        <taxon>Pieridae</taxon>
        <taxon>Pierinae</taxon>
        <taxon>Leptosia</taxon>
    </lineage>
</organism>
<dbReference type="GO" id="GO:0008146">
    <property type="term" value="F:sulfotransferase activity"/>
    <property type="evidence" value="ECO:0007669"/>
    <property type="project" value="InterPro"/>
</dbReference>
<dbReference type="Proteomes" id="UP001497472">
    <property type="component" value="Unassembled WGS sequence"/>
</dbReference>
<comment type="caution">
    <text evidence="4">The sequence shown here is derived from an EMBL/GenBank/DDBJ whole genome shotgun (WGS) entry which is preliminary data.</text>
</comment>
<evidence type="ECO:0000256" key="1">
    <source>
        <dbReference type="ARBA" id="ARBA00005771"/>
    </source>
</evidence>
<dbReference type="AlphaFoldDB" id="A0AAV1J7T7"/>
<evidence type="ECO:0000259" key="3">
    <source>
        <dbReference type="Pfam" id="PF00685"/>
    </source>
</evidence>
<name>A0AAV1J7T7_9NEOP</name>
<sequence length="279" mass="32939">MAADIYNMEIRPSDVFVIGYARSGTTLTQELVWMVANDMDYKTAKSILLMKRYCFLEYSVMINPEMKERFLKEKEGNIEIQNEIKAISSHKINELSVAPSPRFIKTHIPLSLFPRSLLDAKVVYIARDPRDVAVSFFHLNRCMVFKGWTDYWTPYFSHLKEAWEKRHHPNLLFIFYEEYQRDMSAAIKRVAEFFGKTYTDEQVGELGEHLDVKNFKKNPFVNNDRLKDLGIMLPNVSEYIRIGKSGGWRDYFDDEMTVQAEKWIEENLRDTDLRFPTLQ</sequence>
<evidence type="ECO:0000313" key="5">
    <source>
        <dbReference type="Proteomes" id="UP001497472"/>
    </source>
</evidence>
<proteinExistence type="inferred from homology"/>
<dbReference type="SUPFAM" id="SSF52540">
    <property type="entry name" value="P-loop containing nucleoside triphosphate hydrolases"/>
    <property type="match status" value="1"/>
</dbReference>
<protein>
    <recommendedName>
        <fullName evidence="3">Sulfotransferase domain-containing protein</fullName>
    </recommendedName>
</protein>
<dbReference type="Gene3D" id="3.40.50.300">
    <property type="entry name" value="P-loop containing nucleotide triphosphate hydrolases"/>
    <property type="match status" value="1"/>
</dbReference>
<dbReference type="InterPro" id="IPR000863">
    <property type="entry name" value="Sulfotransferase_dom"/>
</dbReference>
<keyword evidence="5" id="KW-1185">Reference proteome</keyword>
<dbReference type="Pfam" id="PF00685">
    <property type="entry name" value="Sulfotransfer_1"/>
    <property type="match status" value="1"/>
</dbReference>